<evidence type="ECO:0000313" key="1">
    <source>
        <dbReference type="EMBL" id="DAE92406.1"/>
    </source>
</evidence>
<accession>A0A8S5RSH7</accession>
<organism evidence="1">
    <name type="scientific">Siphoviridae sp. ctZF426</name>
    <dbReference type="NCBI Taxonomy" id="2827580"/>
    <lineage>
        <taxon>Viruses</taxon>
        <taxon>Duplodnaviria</taxon>
        <taxon>Heunggongvirae</taxon>
        <taxon>Uroviricota</taxon>
        <taxon>Caudoviricetes</taxon>
    </lineage>
</organism>
<protein>
    <submittedName>
        <fullName evidence="1">Uncharacterized protein</fullName>
    </submittedName>
</protein>
<name>A0A8S5RSH7_9CAUD</name>
<dbReference type="EMBL" id="BK057799">
    <property type="protein sequence ID" value="DAE92406.1"/>
    <property type="molecule type" value="Genomic_DNA"/>
</dbReference>
<sequence length="353" mass="38338">MDPRDQDVAWIAYGSEVDNRDVRVLIPHETEDGTRWFEIQYGPADDGDGDGEFDVVDVARGLPEEADEPEPAADGYRPVGADVVLDVLERVSEIAHEAANRGARAQRLADAATGERRRLRAALDGIVAGLAADGDGSVPVMRRVMVGAGGGRRWESVLAPADVVAWGRDASGTVAWTGFQVEYDSEGAVESVVRRDARGARESDLVSIGYERVPFGVLWGCVVDAVDAGARCGRVVEELRGEVAALRDVDSGLVGRTLSGLCWGRQYTECGSVFRELFWPSGGWRCAVGAASCVELWWERLVLRWDVVVCEWVFVRWVPGVRWSVDGLRAAGVREVSLDEFVGFAGCALRSVN</sequence>
<proteinExistence type="predicted"/>
<reference evidence="1" key="1">
    <citation type="journal article" date="2021" name="Proc. Natl. Acad. Sci. U.S.A.">
        <title>A Catalog of Tens of Thousands of Viruses from Human Metagenomes Reveals Hidden Associations with Chronic Diseases.</title>
        <authorList>
            <person name="Tisza M.J."/>
            <person name="Buck C.B."/>
        </authorList>
    </citation>
    <scope>NUCLEOTIDE SEQUENCE</scope>
    <source>
        <strain evidence="1">CtZF426</strain>
    </source>
</reference>